<name>A0A0D0V7C5_9ACTN</name>
<reference evidence="1 2" key="1">
    <citation type="submission" date="2015-01" db="EMBL/GenBank/DDBJ databases">
        <title>Sequencing and annotation of Micromonospora carbonacea strain JXNU-1 genome.</title>
        <authorList>
            <person name="Long Z."/>
            <person name="Huang Y."/>
            <person name="Jiang Y."/>
        </authorList>
    </citation>
    <scope>NUCLEOTIDE SEQUENCE [LARGE SCALE GENOMIC DNA]</scope>
    <source>
        <strain evidence="1 2">JXNU-1</strain>
    </source>
</reference>
<accession>A0A0D0V7C5</accession>
<dbReference type="Proteomes" id="UP000032254">
    <property type="component" value="Unassembled WGS sequence"/>
</dbReference>
<sequence length="83" mass="8879">MTWACCSSPLNPYIRFRAWTLSRSRSASVTGLSGTRAPIAAFGSAAVASYVRFCWSFSTYSSCRGFSSARALLIARVAAARAS</sequence>
<dbReference type="AlphaFoldDB" id="A0A0D0V7C5"/>
<keyword evidence="2" id="KW-1185">Reference proteome</keyword>
<protein>
    <submittedName>
        <fullName evidence="1">Uncharacterized protein</fullName>
    </submittedName>
</protein>
<evidence type="ECO:0000313" key="2">
    <source>
        <dbReference type="Proteomes" id="UP000032254"/>
    </source>
</evidence>
<gene>
    <name evidence="1" type="ORF">TK50_06245</name>
</gene>
<dbReference type="EMBL" id="JXSX01000001">
    <property type="protein sequence ID" value="KIR66757.1"/>
    <property type="molecule type" value="Genomic_DNA"/>
</dbReference>
<proteinExistence type="predicted"/>
<evidence type="ECO:0000313" key="1">
    <source>
        <dbReference type="EMBL" id="KIR66757.1"/>
    </source>
</evidence>
<organism evidence="1 2">
    <name type="scientific">Micromonospora haikouensis</name>
    <dbReference type="NCBI Taxonomy" id="686309"/>
    <lineage>
        <taxon>Bacteria</taxon>
        <taxon>Bacillati</taxon>
        <taxon>Actinomycetota</taxon>
        <taxon>Actinomycetes</taxon>
        <taxon>Micromonosporales</taxon>
        <taxon>Micromonosporaceae</taxon>
        <taxon>Micromonospora</taxon>
    </lineage>
</organism>
<comment type="caution">
    <text evidence="1">The sequence shown here is derived from an EMBL/GenBank/DDBJ whole genome shotgun (WGS) entry which is preliminary data.</text>
</comment>